<feature type="compositionally biased region" description="Low complexity" evidence="1">
    <location>
        <begin position="137"/>
        <end position="158"/>
    </location>
</feature>
<comment type="caution">
    <text evidence="4">The sequence shown here is derived from an EMBL/GenBank/DDBJ whole genome shotgun (WGS) entry which is preliminary data.</text>
</comment>
<dbReference type="GO" id="GO:0005615">
    <property type="term" value="C:extracellular space"/>
    <property type="evidence" value="ECO:0007669"/>
    <property type="project" value="TreeGrafter"/>
</dbReference>
<feature type="domain" description="FAS1" evidence="3">
    <location>
        <begin position="738"/>
        <end position="874"/>
    </location>
</feature>
<dbReference type="GO" id="GO:0007155">
    <property type="term" value="P:cell adhesion"/>
    <property type="evidence" value="ECO:0007669"/>
    <property type="project" value="TreeGrafter"/>
</dbReference>
<feature type="signal peptide" evidence="2">
    <location>
        <begin position="1"/>
        <end position="25"/>
    </location>
</feature>
<gene>
    <name evidence="4" type="ORF">RDWZM_001223</name>
</gene>
<feature type="region of interest" description="Disordered" evidence="1">
    <location>
        <begin position="225"/>
        <end position="263"/>
    </location>
</feature>
<reference evidence="4" key="1">
    <citation type="submission" date="2022-12" db="EMBL/GenBank/DDBJ databases">
        <title>Genome assemblies of Blomia tropicalis.</title>
        <authorList>
            <person name="Cui Y."/>
        </authorList>
    </citation>
    <scope>NUCLEOTIDE SEQUENCE</scope>
    <source>
        <tissue evidence="4">Adult mites</tissue>
    </source>
</reference>
<evidence type="ECO:0000256" key="2">
    <source>
        <dbReference type="SAM" id="SignalP"/>
    </source>
</evidence>
<feature type="chain" id="PRO_5040121573" description="FAS1 domain-containing protein" evidence="2">
    <location>
        <begin position="26"/>
        <end position="891"/>
    </location>
</feature>
<dbReference type="PANTHER" id="PTHR10900">
    <property type="entry name" value="PERIOSTIN-RELATED"/>
    <property type="match status" value="1"/>
</dbReference>
<evidence type="ECO:0000313" key="5">
    <source>
        <dbReference type="Proteomes" id="UP001142055"/>
    </source>
</evidence>
<dbReference type="Pfam" id="PF02469">
    <property type="entry name" value="Fasciclin"/>
    <property type="match status" value="2"/>
</dbReference>
<dbReference type="Proteomes" id="UP001142055">
    <property type="component" value="Chromosome 1"/>
</dbReference>
<dbReference type="InterPro" id="IPR036378">
    <property type="entry name" value="FAS1_dom_sf"/>
</dbReference>
<accession>A0A9Q0MA98</accession>
<dbReference type="GO" id="GO:0031012">
    <property type="term" value="C:extracellular matrix"/>
    <property type="evidence" value="ECO:0007669"/>
    <property type="project" value="TreeGrafter"/>
</dbReference>
<evidence type="ECO:0000313" key="4">
    <source>
        <dbReference type="EMBL" id="KAJ6222678.1"/>
    </source>
</evidence>
<dbReference type="Gene3D" id="2.30.180.10">
    <property type="entry name" value="FAS1 domain"/>
    <property type="match status" value="2"/>
</dbReference>
<dbReference type="InterPro" id="IPR000782">
    <property type="entry name" value="FAS1_domain"/>
</dbReference>
<keyword evidence="5" id="KW-1185">Reference proteome</keyword>
<name>A0A9Q0MA98_BLOTA</name>
<dbReference type="GO" id="GO:0030198">
    <property type="term" value="P:extracellular matrix organization"/>
    <property type="evidence" value="ECO:0007669"/>
    <property type="project" value="TreeGrafter"/>
</dbReference>
<dbReference type="SUPFAM" id="SSF82153">
    <property type="entry name" value="FAS1 domain"/>
    <property type="match status" value="2"/>
</dbReference>
<evidence type="ECO:0000259" key="3">
    <source>
        <dbReference type="PROSITE" id="PS50213"/>
    </source>
</evidence>
<feature type="region of interest" description="Disordered" evidence="1">
    <location>
        <begin position="136"/>
        <end position="163"/>
    </location>
</feature>
<proteinExistence type="predicted"/>
<sequence>MKPLIWSLEILYGAIVLCLVRLPNTSEVNLDDTPRAYSQGWTPVPTNRNIGTVSASSNLAYTAINPVPAGQKLYGSAVAAAKYAVPLVATLGAASASNPNSTYVFSESISRSSYQKPQNTYMIQPAKYRQAFPTITSRSSTNSHNNNNNNSNNRTNKVSSKKVKNSKIINAEIMPIPMIKPHRHGATLGFNLPDQGLTLYLDINELATKPMAQNIGLKVVAHGKNGEDDDDSNVDNHINDSKPKSLRKRMPKLNKKPKNSTLNNTTSVKAVKNLKFQANNTVTATKQASTGTKKIKLGTKSKTNYGEKGNIGNKSNLLSPAQANKAKRANEQINQHNELNLNKKKLFDDAIRKMNENNGTRNDIPPTASRIPATFVNHVDELEEDVEQHKMGQRKEIDNFDDDSNETEDTKSSVGEALGHAVRVSGIEREKQQSDESSSELEEEEDEESENETETNGESLSSISIDDEEENEENEDETTATTTMDPLLNDIETKTTTMLPVASNTQTNLLDNPQKIATTTTSSLSENELIPPVSKSVVNESVVLRQEAMDQQFVEQMHNLIDKSAKLLDLSSQTCTAAVERCKRSTGCEPNMRSITSETGTTVRELAQQLDANLILNEGNGAFEADLQDSFDFSTNGYTVILPANSAVQRLPPNLLRRWKENDDGLSIDFYLIDGVHTLDSLVARKTINTRGKARLHINNPHNRTYTINGQRVIYANQKAPSGGIIHVIDGLLYPHSERDIMDTLKACGRLDGFVTLAEGTGFAQTLKKDGPFTVFVPSNDALQKVPDNDLELIRRNMTALREFLKYHVAHGIHYSQDLVDGQFLPSMLDGEYLQAGVRVDGCSRRLVEVNVSPLYRADIPASNGVIHVVDWILKPDDRDWCNGVILPRRR</sequence>
<evidence type="ECO:0000256" key="1">
    <source>
        <dbReference type="SAM" id="MobiDB-lite"/>
    </source>
</evidence>
<keyword evidence="2" id="KW-0732">Signal</keyword>
<feature type="domain" description="FAS1" evidence="3">
    <location>
        <begin position="599"/>
        <end position="733"/>
    </location>
</feature>
<dbReference type="AlphaFoldDB" id="A0A9Q0MA98"/>
<feature type="compositionally biased region" description="Basic residues" evidence="1">
    <location>
        <begin position="244"/>
        <end position="258"/>
    </location>
</feature>
<feature type="region of interest" description="Disordered" evidence="1">
    <location>
        <begin position="386"/>
        <end position="488"/>
    </location>
</feature>
<dbReference type="OMA" id="PDDRDWC"/>
<feature type="compositionally biased region" description="Acidic residues" evidence="1">
    <location>
        <begin position="437"/>
        <end position="455"/>
    </location>
</feature>
<dbReference type="FunFam" id="2.30.180.10:FF:000032">
    <property type="entry name" value="Fasciclin domain-containing protein, putative"/>
    <property type="match status" value="1"/>
</dbReference>
<dbReference type="SMART" id="SM00554">
    <property type="entry name" value="FAS1"/>
    <property type="match status" value="2"/>
</dbReference>
<dbReference type="EMBL" id="JAPWDV010000001">
    <property type="protein sequence ID" value="KAJ6222678.1"/>
    <property type="molecule type" value="Genomic_DNA"/>
</dbReference>
<dbReference type="GO" id="GO:0050839">
    <property type="term" value="F:cell adhesion molecule binding"/>
    <property type="evidence" value="ECO:0007669"/>
    <property type="project" value="TreeGrafter"/>
</dbReference>
<feature type="compositionally biased region" description="Basic and acidic residues" evidence="1">
    <location>
        <begin position="387"/>
        <end position="398"/>
    </location>
</feature>
<dbReference type="InterPro" id="IPR050904">
    <property type="entry name" value="Adhesion/Biosynth-related"/>
</dbReference>
<organism evidence="4 5">
    <name type="scientific">Blomia tropicalis</name>
    <name type="common">Mite</name>
    <dbReference type="NCBI Taxonomy" id="40697"/>
    <lineage>
        <taxon>Eukaryota</taxon>
        <taxon>Metazoa</taxon>
        <taxon>Ecdysozoa</taxon>
        <taxon>Arthropoda</taxon>
        <taxon>Chelicerata</taxon>
        <taxon>Arachnida</taxon>
        <taxon>Acari</taxon>
        <taxon>Acariformes</taxon>
        <taxon>Sarcoptiformes</taxon>
        <taxon>Astigmata</taxon>
        <taxon>Glycyphagoidea</taxon>
        <taxon>Echimyopodidae</taxon>
        <taxon>Blomia</taxon>
    </lineage>
</organism>
<dbReference type="PANTHER" id="PTHR10900:SF124">
    <property type="entry name" value="FI05614P"/>
    <property type="match status" value="1"/>
</dbReference>
<feature type="compositionally biased region" description="Acidic residues" evidence="1">
    <location>
        <begin position="465"/>
        <end position="478"/>
    </location>
</feature>
<dbReference type="PROSITE" id="PS50213">
    <property type="entry name" value="FAS1"/>
    <property type="match status" value="2"/>
</dbReference>
<protein>
    <recommendedName>
        <fullName evidence="3">FAS1 domain-containing protein</fullName>
    </recommendedName>
</protein>